<proteinExistence type="predicted"/>
<evidence type="ECO:0008006" key="4">
    <source>
        <dbReference type="Google" id="ProtNLM"/>
    </source>
</evidence>
<dbReference type="InParanoid" id="E4WYJ7"/>
<dbReference type="Proteomes" id="UP000001307">
    <property type="component" value="Unassembled WGS sequence"/>
</dbReference>
<dbReference type="Gene3D" id="3.40.50.150">
    <property type="entry name" value="Vaccinia Virus protein VP39"/>
    <property type="match status" value="1"/>
</dbReference>
<evidence type="ECO:0000313" key="3">
    <source>
        <dbReference type="Proteomes" id="UP000001307"/>
    </source>
</evidence>
<dbReference type="OrthoDB" id="6817893at2759"/>
<accession>E4WYJ7</accession>
<name>E4WYJ7_OIKDI</name>
<gene>
    <name evidence="2" type="ORF">GSOID_T00013534001</name>
</gene>
<organism evidence="2">
    <name type="scientific">Oikopleura dioica</name>
    <name type="common">Tunicate</name>
    <dbReference type="NCBI Taxonomy" id="34765"/>
    <lineage>
        <taxon>Eukaryota</taxon>
        <taxon>Metazoa</taxon>
        <taxon>Chordata</taxon>
        <taxon>Tunicata</taxon>
        <taxon>Appendicularia</taxon>
        <taxon>Copelata</taxon>
        <taxon>Oikopleuridae</taxon>
        <taxon>Oikopleura</taxon>
    </lineage>
</organism>
<feature type="compositionally biased region" description="Low complexity" evidence="1">
    <location>
        <begin position="536"/>
        <end position="550"/>
    </location>
</feature>
<dbReference type="InterPro" id="IPR042620">
    <property type="entry name" value="NSUN7"/>
</dbReference>
<dbReference type="AlphaFoldDB" id="E4WYJ7"/>
<reference evidence="2" key="1">
    <citation type="journal article" date="2010" name="Science">
        <title>Plasticity of animal genome architecture unmasked by rapid evolution of a pelagic tunicate.</title>
        <authorList>
            <person name="Denoeud F."/>
            <person name="Henriet S."/>
            <person name="Mungpakdee S."/>
            <person name="Aury J.M."/>
            <person name="Da Silva C."/>
            <person name="Brinkmann H."/>
            <person name="Mikhaleva J."/>
            <person name="Olsen L.C."/>
            <person name="Jubin C."/>
            <person name="Canestro C."/>
            <person name="Bouquet J.M."/>
            <person name="Danks G."/>
            <person name="Poulain J."/>
            <person name="Campsteijn C."/>
            <person name="Adamski M."/>
            <person name="Cross I."/>
            <person name="Yadetie F."/>
            <person name="Muffato M."/>
            <person name="Louis A."/>
            <person name="Butcher S."/>
            <person name="Tsagkogeorga G."/>
            <person name="Konrad A."/>
            <person name="Singh S."/>
            <person name="Jensen M.F."/>
            <person name="Cong E.H."/>
            <person name="Eikeseth-Otteraa H."/>
            <person name="Noel B."/>
            <person name="Anthouard V."/>
            <person name="Porcel B.M."/>
            <person name="Kachouri-Lafond R."/>
            <person name="Nishino A."/>
            <person name="Ugolini M."/>
            <person name="Chourrout P."/>
            <person name="Nishida H."/>
            <person name="Aasland R."/>
            <person name="Huzurbazar S."/>
            <person name="Westhof E."/>
            <person name="Delsuc F."/>
            <person name="Lehrach H."/>
            <person name="Reinhardt R."/>
            <person name="Weissenbach J."/>
            <person name="Roy S.W."/>
            <person name="Artiguenave F."/>
            <person name="Postlethwait J.H."/>
            <person name="Manak J.R."/>
            <person name="Thompson E.M."/>
            <person name="Jaillon O."/>
            <person name="Du Pasquier L."/>
            <person name="Boudinot P."/>
            <person name="Liberles D.A."/>
            <person name="Volff J.N."/>
            <person name="Philippe H."/>
            <person name="Lenhard B."/>
            <person name="Roest Crollius H."/>
            <person name="Wincker P."/>
            <person name="Chourrout D."/>
        </authorList>
    </citation>
    <scope>NUCLEOTIDE SEQUENCE [LARGE SCALE GENOMIC DNA]</scope>
</reference>
<sequence>MSTTSIDVSAAMSKEILDTPLLSDDIFIIASEKFANLAHQEDTTDSEPIKYLKSSTSLTSQTSFESREMRIAFDLAFSCLRYRTHLEELLIESGFLGGAPLGDDLNTLVIVMLWDFVKRKFVSRGTRSKLQLGNRIEEVEEVETQLGNYAIKLAASLARMRIRESALTLGDTLSEELREQEHIRAQLPVYGWVNPRKARAKEISDELEAAGIEFEPGTGLQDGLFVFSHEFMTPIELSDAVREKKMLIVDSTSLVGPQAVANLLNGEESEDVLLCGGCTSSLPMLADVVVKAGRILDEELTQSRFIFASGDEPNTSQATKPKLIVCMPTKKHQEVRDMMTEYGINEDIYEVVPPLSTMQPTDARLLHVKVVLIEPKCSLSAAADPLRFMLMEGLDDNDPRLHALAKGVSQAQEGLKLILAASLLLPRSAGTLYLTRSSLSKENEEVIQYGISQLPAKSEFKLTPVPLKMPIDVIEKGSAGKYLRLPASESGSGCFLASISRNILDPKHAARKSALKGLLAPPRRQKKESGLRGSESRQSITSSVRSSRKF</sequence>
<dbReference type="InterPro" id="IPR029063">
    <property type="entry name" value="SAM-dependent_MTases_sf"/>
</dbReference>
<evidence type="ECO:0000256" key="1">
    <source>
        <dbReference type="SAM" id="MobiDB-lite"/>
    </source>
</evidence>
<dbReference type="EMBL" id="FN653019">
    <property type="protein sequence ID" value="CBY22761.1"/>
    <property type="molecule type" value="Genomic_DNA"/>
</dbReference>
<protein>
    <recommendedName>
        <fullName evidence="4">SAM-dependent MTase RsmB/NOP-type domain-containing protein</fullName>
    </recommendedName>
</protein>
<evidence type="ECO:0000313" key="2">
    <source>
        <dbReference type="EMBL" id="CBY22761.1"/>
    </source>
</evidence>
<feature type="region of interest" description="Disordered" evidence="1">
    <location>
        <begin position="514"/>
        <end position="550"/>
    </location>
</feature>
<dbReference type="PANTHER" id="PTHR14663:SF2">
    <property type="entry name" value="METHYLTRANSFERASE NSUN7-RELATED"/>
    <property type="match status" value="1"/>
</dbReference>
<dbReference type="PANTHER" id="PTHR14663">
    <property type="entry name" value="METHYLTRANSFERASE NSUN7-RELATED"/>
    <property type="match status" value="1"/>
</dbReference>
<keyword evidence="3" id="KW-1185">Reference proteome</keyword>